<protein>
    <recommendedName>
        <fullName evidence="4">Secreted protein</fullName>
    </recommendedName>
</protein>
<comment type="caution">
    <text evidence="2">The sequence shown here is derived from an EMBL/GenBank/DDBJ whole genome shotgun (WGS) entry which is preliminary data.</text>
</comment>
<keyword evidence="3" id="KW-1185">Reference proteome</keyword>
<keyword evidence="1" id="KW-0732">Signal</keyword>
<reference evidence="2" key="1">
    <citation type="journal article" date="2020" name="New Phytol.">
        <title>Comparative genomics reveals dynamic genome evolution in host specialist ectomycorrhizal fungi.</title>
        <authorList>
            <person name="Lofgren L.A."/>
            <person name="Nguyen N.H."/>
            <person name="Vilgalys R."/>
            <person name="Ruytinx J."/>
            <person name="Liao H.L."/>
            <person name="Branco S."/>
            <person name="Kuo A."/>
            <person name="LaButti K."/>
            <person name="Lipzen A."/>
            <person name="Andreopoulos W."/>
            <person name="Pangilinan J."/>
            <person name="Riley R."/>
            <person name="Hundley H."/>
            <person name="Na H."/>
            <person name="Barry K."/>
            <person name="Grigoriev I.V."/>
            <person name="Stajich J.E."/>
            <person name="Kennedy P.G."/>
        </authorList>
    </citation>
    <scope>NUCLEOTIDE SEQUENCE</scope>
    <source>
        <strain evidence="2">FC423</strain>
    </source>
</reference>
<sequence length="76" mass="8277">MGICLSVSIVALPSSMVYCGGSGLKVGCYVATLSGYPWLSDLSLYTHPSNTRFEIRNHRTHRVVKDISLSIVMSEA</sequence>
<evidence type="ECO:0000313" key="2">
    <source>
        <dbReference type="EMBL" id="KAG2121081.1"/>
    </source>
</evidence>
<dbReference type="RefSeq" id="XP_041300457.1">
    <property type="nucleotide sequence ID" value="XM_041434986.1"/>
</dbReference>
<evidence type="ECO:0000256" key="1">
    <source>
        <dbReference type="SAM" id="SignalP"/>
    </source>
</evidence>
<accession>A0A9P7FPA8</accession>
<dbReference type="GeneID" id="64697245"/>
<dbReference type="AlphaFoldDB" id="A0A9P7FPA8"/>
<proteinExistence type="predicted"/>
<evidence type="ECO:0008006" key="4">
    <source>
        <dbReference type="Google" id="ProtNLM"/>
    </source>
</evidence>
<feature type="chain" id="PRO_5040141719" description="Secreted protein" evidence="1">
    <location>
        <begin position="20"/>
        <end position="76"/>
    </location>
</feature>
<organism evidence="2 3">
    <name type="scientific">Suillus discolor</name>
    <dbReference type="NCBI Taxonomy" id="1912936"/>
    <lineage>
        <taxon>Eukaryota</taxon>
        <taxon>Fungi</taxon>
        <taxon>Dikarya</taxon>
        <taxon>Basidiomycota</taxon>
        <taxon>Agaricomycotina</taxon>
        <taxon>Agaricomycetes</taxon>
        <taxon>Agaricomycetidae</taxon>
        <taxon>Boletales</taxon>
        <taxon>Suillineae</taxon>
        <taxon>Suillaceae</taxon>
        <taxon>Suillus</taxon>
    </lineage>
</organism>
<dbReference type="Proteomes" id="UP000823399">
    <property type="component" value="Unassembled WGS sequence"/>
</dbReference>
<name>A0A9P7FPA8_9AGAM</name>
<gene>
    <name evidence="2" type="ORF">F5147DRAFT_664229</name>
</gene>
<dbReference type="EMBL" id="JABBWM010000001">
    <property type="protein sequence ID" value="KAG2121081.1"/>
    <property type="molecule type" value="Genomic_DNA"/>
</dbReference>
<feature type="signal peptide" evidence="1">
    <location>
        <begin position="1"/>
        <end position="19"/>
    </location>
</feature>
<evidence type="ECO:0000313" key="3">
    <source>
        <dbReference type="Proteomes" id="UP000823399"/>
    </source>
</evidence>